<sequence length="86" mass="9437">MAQGRCYVCNEMFAAKDKDAAVDKVVEHMMEAHHGWLWGDAMQTKNTLEKCPACGAALGKLYAKCPNCGADLIEQYARKVAAGYTH</sequence>
<protein>
    <recommendedName>
        <fullName evidence="2">DZANK-type domain-containing protein</fullName>
    </recommendedName>
</protein>
<dbReference type="EMBL" id="MT631515">
    <property type="protein sequence ID" value="QNO52621.1"/>
    <property type="molecule type" value="Genomic_DNA"/>
</dbReference>
<evidence type="ECO:0000313" key="1">
    <source>
        <dbReference type="EMBL" id="QNO52621.1"/>
    </source>
</evidence>
<reference evidence="1" key="1">
    <citation type="submission" date="2020-06" db="EMBL/GenBank/DDBJ databases">
        <title>Unique genomic features of the anaerobic methanotrophic archaea.</title>
        <authorList>
            <person name="Chadwick G.L."/>
            <person name="Skennerton C.T."/>
            <person name="Laso-Perez R."/>
            <person name="Leu A.O."/>
            <person name="Speth D.R."/>
            <person name="Yu H."/>
            <person name="Morgan-Lang C."/>
            <person name="Hatzenpichler R."/>
            <person name="Goudeau D."/>
            <person name="Malmstrom R."/>
            <person name="Brazelton W.J."/>
            <person name="Woyke T."/>
            <person name="Hallam S.J."/>
            <person name="Tyson G.W."/>
            <person name="Wegener G."/>
            <person name="Boetius A."/>
            <person name="Orphan V."/>
        </authorList>
    </citation>
    <scope>NUCLEOTIDE SEQUENCE</scope>
</reference>
<evidence type="ECO:0008006" key="2">
    <source>
        <dbReference type="Google" id="ProtNLM"/>
    </source>
</evidence>
<dbReference type="AlphaFoldDB" id="A0A7G9YX87"/>
<organism evidence="1">
    <name type="scientific">Candidatus Methanophagaceae archaeon ANME-1 ERB6</name>
    <dbReference type="NCBI Taxonomy" id="2759912"/>
    <lineage>
        <taxon>Archaea</taxon>
        <taxon>Methanobacteriati</taxon>
        <taxon>Methanobacteriota</taxon>
        <taxon>Stenosarchaea group</taxon>
        <taxon>Methanomicrobia</taxon>
        <taxon>Candidatus Methanophagales</taxon>
        <taxon>Candidatus Methanophagaceae</taxon>
    </lineage>
</organism>
<accession>A0A7G9YX87</accession>
<proteinExistence type="predicted"/>
<gene>
    <name evidence="1" type="ORF">MBLPMMNE_00028</name>
</gene>
<name>A0A7G9YX87_9EURY</name>